<dbReference type="Proteomes" id="UP000572268">
    <property type="component" value="Unassembled WGS sequence"/>
</dbReference>
<keyword evidence="3" id="KW-0812">Transmembrane</keyword>
<dbReference type="Pfam" id="PF07859">
    <property type="entry name" value="Abhydrolase_3"/>
    <property type="match status" value="2"/>
</dbReference>
<sequence>MASEVQQRTGAVRGLLKTVMRAILIGRKKEIILLRLLVLYAAKNHIKMTCLVLYRSVNALRLTLQDMKLPWSARVRLLSHYVARIVRFVIGTVILRRRKSPKLPLTVELALEMMRPHEMLESESSLIYATVSKVDDTWLSFFFPLYARIALPGIRTEEDRVGSIPAVWVHTGPVERWSMGGSRISQSIVVLYFLHGGGYIFLDGVHSHLEYCARLVMKTQQEFDDMLGVNVAPRVIGFIIDYRKAPQYVFPAAVEDAVKGYTYLLSDNSRYPVASSKEIAVCGDSAGGGLSISMTLALSMGHLTPEGKPMPLPGAIGVCSPFLDLRRAIDNKAYQSRICYLTEACIWMCADLYLFGDSENEDSECPPAASDPKAWRRARSLTTDVAMNPLASPLHADLTPLKDVPIIIQAGDSEGLLVDTLALARRAKVYGLSKLSIEVYTDMFHIFPLFAWLLPSGMVAVNRMSKFLAKRICLSLKGVTVSPAESPMVSSTVSVVEKDGAMQKRRISAWKSTDLGIGVMSDVSAPRGAHLASGSDSSVSDGEVEEHSQTLQALKAAGSVPHGCHRIINSPEIGENLCRYHLRKHSSTPDCTQENNSVIPNVKVSISIVFFRLKLAFSGFAILVAAWLLRLFGDGGVFRFRISSEMNSPVDSSPGAPRVLPPENRNPQFSFNVTGPPTQGPDWSDLNYPKGTKLFHYKPHDDLPINVAHRCNLLHANYLLAVAVLLLNIVDTIIVILAYRSPWVTLLYTFLNLIIFGSASFVVFYLGYLGLAMRSKRHLLYYKIASVIMIIIGLYFMLAGGGAINGFLKSLTYSVRGYWWFAVIVESLLWLGLWRSVKRRLSVTACMPSRKFLLDKSLEVSPSRLWWWDPLLRVIISTNIWVWFYVCLKWIRIGFKLLWFKLSGRRLRPEERIVLFDRPPETFDVEWSRSSRLIGSYLRVKEALREAGASPLSCGFNFLVIRQAHDPILASAAFPGLKTKRLPRTGDMPERLWVMIRERYEVPVSQYVVLYYIHGGYMCFFDGVSSHRLFVARIIDTLQKELRENGMTGVKVVALIVNYTRAPEAILPTQLQEVVQAYRYILTQDRYPVEANRVVVSGDSSGGTLSLSLLKCLASNYFAVNLPRPGCCVAISPVVSLRGRLARRSLDMTRDVVSNAAGWYMASCALYGRPSKPRERMNLQDRPDESEDHVRRSGMFEDEEWRRARQLSPSGKPEENPLFSCMCGELTPAAFGNVPILVQAGGSEGLAEDIAAFAEATQGTVMLELYENMFHSFQQYSSLPQSQLALRRMARFVADAIRTPQKLPIGRSYSEGYWPSGRSLSIDLTGRSAEWVGTYEQE</sequence>
<reference evidence="5 6" key="1">
    <citation type="submission" date="2020-04" db="EMBL/GenBank/DDBJ databases">
        <title>Perkinsus olseni comparative genomics.</title>
        <authorList>
            <person name="Bogema D.R."/>
        </authorList>
    </citation>
    <scope>NUCLEOTIDE SEQUENCE [LARGE SCALE GENOMIC DNA]</scope>
    <source>
        <strain evidence="5">ATCC PRA-31</strain>
    </source>
</reference>
<dbReference type="SUPFAM" id="SSF53474">
    <property type="entry name" value="alpha/beta-Hydrolases"/>
    <property type="match status" value="2"/>
</dbReference>
<feature type="domain" description="Alpha/beta hydrolase fold-3" evidence="4">
    <location>
        <begin position="192"/>
        <end position="447"/>
    </location>
</feature>
<dbReference type="GO" id="GO:0016787">
    <property type="term" value="F:hydrolase activity"/>
    <property type="evidence" value="ECO:0007669"/>
    <property type="project" value="UniProtKB-KW"/>
</dbReference>
<feature type="transmembrane region" description="Helical" evidence="3">
    <location>
        <begin position="780"/>
        <end position="798"/>
    </location>
</feature>
<feature type="transmembrane region" description="Helical" evidence="3">
    <location>
        <begin position="818"/>
        <end position="837"/>
    </location>
</feature>
<evidence type="ECO:0000256" key="3">
    <source>
        <dbReference type="SAM" id="Phobius"/>
    </source>
</evidence>
<organism evidence="5 6">
    <name type="scientific">Perkinsus olseni</name>
    <name type="common">Perkinsus atlanticus</name>
    <dbReference type="NCBI Taxonomy" id="32597"/>
    <lineage>
        <taxon>Eukaryota</taxon>
        <taxon>Sar</taxon>
        <taxon>Alveolata</taxon>
        <taxon>Perkinsozoa</taxon>
        <taxon>Perkinsea</taxon>
        <taxon>Perkinsida</taxon>
        <taxon>Perkinsidae</taxon>
        <taxon>Perkinsus</taxon>
    </lineage>
</organism>
<keyword evidence="1" id="KW-0378">Hydrolase</keyword>
<feature type="transmembrane region" description="Helical" evidence="3">
    <location>
        <begin position="871"/>
        <end position="891"/>
    </location>
</feature>
<feature type="domain" description="Alpha/beta hydrolase fold-3" evidence="4">
    <location>
        <begin position="1011"/>
        <end position="1147"/>
    </location>
</feature>
<comment type="caution">
    <text evidence="5">The sequence shown here is derived from an EMBL/GenBank/DDBJ whole genome shotgun (WGS) entry which is preliminary data.</text>
</comment>
<evidence type="ECO:0000259" key="4">
    <source>
        <dbReference type="Pfam" id="PF07859"/>
    </source>
</evidence>
<dbReference type="PANTHER" id="PTHR48081">
    <property type="entry name" value="AB HYDROLASE SUPERFAMILY PROTEIN C4A8.06C"/>
    <property type="match status" value="1"/>
</dbReference>
<dbReference type="InterPro" id="IPR029058">
    <property type="entry name" value="AB_hydrolase_fold"/>
</dbReference>
<dbReference type="InterPro" id="IPR013094">
    <property type="entry name" value="AB_hydrolase_3"/>
</dbReference>
<name>A0A7J6LKJ8_PEROL</name>
<gene>
    <name evidence="5" type="ORF">FOL46_006604</name>
</gene>
<accession>A0A7J6LKJ8</accession>
<dbReference type="EMBL" id="JABANN010000430">
    <property type="protein sequence ID" value="KAF4659421.1"/>
    <property type="molecule type" value="Genomic_DNA"/>
</dbReference>
<evidence type="ECO:0000256" key="1">
    <source>
        <dbReference type="ARBA" id="ARBA00022801"/>
    </source>
</evidence>
<keyword evidence="3" id="KW-0472">Membrane</keyword>
<feature type="transmembrane region" description="Helical" evidence="3">
    <location>
        <begin position="745"/>
        <end position="768"/>
    </location>
</feature>
<dbReference type="PANTHER" id="PTHR48081:SF8">
    <property type="entry name" value="ALPHA_BETA HYDROLASE FOLD-3 DOMAIN-CONTAINING PROTEIN-RELATED"/>
    <property type="match status" value="1"/>
</dbReference>
<dbReference type="InterPro" id="IPR050300">
    <property type="entry name" value="GDXG_lipolytic_enzyme"/>
</dbReference>
<feature type="transmembrane region" description="Helical" evidence="3">
    <location>
        <begin position="718"/>
        <end position="739"/>
    </location>
</feature>
<evidence type="ECO:0000256" key="2">
    <source>
        <dbReference type="SAM" id="MobiDB-lite"/>
    </source>
</evidence>
<evidence type="ECO:0000313" key="6">
    <source>
        <dbReference type="Proteomes" id="UP000572268"/>
    </source>
</evidence>
<protein>
    <recommendedName>
        <fullName evidence="4">Alpha/beta hydrolase fold-3 domain-containing protein</fullName>
    </recommendedName>
</protein>
<feature type="region of interest" description="Disordered" evidence="2">
    <location>
        <begin position="1172"/>
        <end position="1196"/>
    </location>
</feature>
<feature type="transmembrane region" description="Helical" evidence="3">
    <location>
        <begin position="609"/>
        <end position="632"/>
    </location>
</feature>
<evidence type="ECO:0000313" key="5">
    <source>
        <dbReference type="EMBL" id="KAF4659421.1"/>
    </source>
</evidence>
<proteinExistence type="predicted"/>
<keyword evidence="3" id="KW-1133">Transmembrane helix</keyword>
<dbReference type="Gene3D" id="3.40.50.1820">
    <property type="entry name" value="alpha/beta hydrolase"/>
    <property type="match status" value="2"/>
</dbReference>